<dbReference type="Proteomes" id="UP001589758">
    <property type="component" value="Unassembled WGS sequence"/>
</dbReference>
<dbReference type="SUPFAM" id="SSF53955">
    <property type="entry name" value="Lysozyme-like"/>
    <property type="match status" value="1"/>
</dbReference>
<comment type="caution">
    <text evidence="1">The sequence shown here is derived from an EMBL/GenBank/DDBJ whole genome shotgun (WGS) entry which is preliminary data.</text>
</comment>
<dbReference type="Gene3D" id="1.10.530.10">
    <property type="match status" value="1"/>
</dbReference>
<protein>
    <recommendedName>
        <fullName evidence="3">Glycoside hydrolase family 19 catalytic domain-containing protein</fullName>
    </recommendedName>
</protein>
<dbReference type="RefSeq" id="WP_385875334.1">
    <property type="nucleotide sequence ID" value="NZ_JBHLXE010000010.1"/>
</dbReference>
<name>A0ABV6C7I9_9GAMM</name>
<keyword evidence="2" id="KW-1185">Reference proteome</keyword>
<evidence type="ECO:0000313" key="2">
    <source>
        <dbReference type="Proteomes" id="UP001589758"/>
    </source>
</evidence>
<evidence type="ECO:0000313" key="1">
    <source>
        <dbReference type="EMBL" id="MFC0178557.1"/>
    </source>
</evidence>
<dbReference type="EMBL" id="JBHLXE010000010">
    <property type="protein sequence ID" value="MFC0178557.1"/>
    <property type="molecule type" value="Genomic_DNA"/>
</dbReference>
<reference evidence="1 2" key="1">
    <citation type="submission" date="2024-09" db="EMBL/GenBank/DDBJ databases">
        <authorList>
            <person name="Sun Q."/>
            <person name="Mori K."/>
        </authorList>
    </citation>
    <scope>NUCLEOTIDE SEQUENCE [LARGE SCALE GENOMIC DNA]</scope>
    <source>
        <strain evidence="1 2">CCM 8545</strain>
    </source>
</reference>
<sequence>MRGKTESFQFSAETLLEFSKYYREHSLEAKEDGYLKEGKNIIRRADEQAIGRKHYLRLNGNRQTHPEDGYNFRGRGLIQITGYEKYSTFQTKYNIYWSDSSPDSVNHPEIINEMPYAIRSAIWFWLYSSVYTADKGLGYNGVIAVTKKVNGGDMGLEERQNAYKLCEEVFL</sequence>
<organism evidence="1 2">
    <name type="scientific">Thorsellia kenyensis</name>
    <dbReference type="NCBI Taxonomy" id="1549888"/>
    <lineage>
        <taxon>Bacteria</taxon>
        <taxon>Pseudomonadati</taxon>
        <taxon>Pseudomonadota</taxon>
        <taxon>Gammaproteobacteria</taxon>
        <taxon>Enterobacterales</taxon>
        <taxon>Thorselliaceae</taxon>
        <taxon>Thorsellia</taxon>
    </lineage>
</organism>
<accession>A0ABV6C7I9</accession>
<proteinExistence type="predicted"/>
<evidence type="ECO:0008006" key="3">
    <source>
        <dbReference type="Google" id="ProtNLM"/>
    </source>
</evidence>
<gene>
    <name evidence="1" type="ORF">ACFFIT_00320</name>
</gene>
<dbReference type="InterPro" id="IPR023346">
    <property type="entry name" value="Lysozyme-like_dom_sf"/>
</dbReference>